<dbReference type="OrthoDB" id="426527at2759"/>
<name>A0A9N8HPV6_9STRA</name>
<keyword evidence="4 7" id="KW-1133">Transmembrane helix</keyword>
<feature type="transmembrane region" description="Helical" evidence="7">
    <location>
        <begin position="277"/>
        <end position="301"/>
    </location>
</feature>
<feature type="transmembrane region" description="Helical" evidence="7">
    <location>
        <begin position="246"/>
        <end position="265"/>
    </location>
</feature>
<comment type="caution">
    <text evidence="8">The sequence shown here is derived from an EMBL/GenBank/DDBJ whole genome shotgun (WGS) entry which is preliminary data.</text>
</comment>
<evidence type="ECO:0000256" key="2">
    <source>
        <dbReference type="ARBA" id="ARBA00005731"/>
    </source>
</evidence>
<accession>A0A9N8HPV6</accession>
<keyword evidence="5 7" id="KW-0472">Membrane</keyword>
<evidence type="ECO:0000313" key="8">
    <source>
        <dbReference type="EMBL" id="CAB9520495.1"/>
    </source>
</evidence>
<evidence type="ECO:0000256" key="7">
    <source>
        <dbReference type="SAM" id="Phobius"/>
    </source>
</evidence>
<feature type="transmembrane region" description="Helical" evidence="7">
    <location>
        <begin position="69"/>
        <end position="91"/>
    </location>
</feature>
<comment type="subcellular location">
    <subcellularLocation>
        <location evidence="1">Membrane</location>
        <topology evidence="1">Multi-pass membrane protein</topology>
    </subcellularLocation>
</comment>
<organism evidence="8 9">
    <name type="scientific">Seminavis robusta</name>
    <dbReference type="NCBI Taxonomy" id="568900"/>
    <lineage>
        <taxon>Eukaryota</taxon>
        <taxon>Sar</taxon>
        <taxon>Stramenopiles</taxon>
        <taxon>Ochrophyta</taxon>
        <taxon>Bacillariophyta</taxon>
        <taxon>Bacillariophyceae</taxon>
        <taxon>Bacillariophycidae</taxon>
        <taxon>Naviculales</taxon>
        <taxon>Naviculaceae</taxon>
        <taxon>Seminavis</taxon>
    </lineage>
</organism>
<proteinExistence type="inferred from homology"/>
<feature type="transmembrane region" description="Helical" evidence="7">
    <location>
        <begin position="98"/>
        <end position="120"/>
    </location>
</feature>
<evidence type="ECO:0000256" key="3">
    <source>
        <dbReference type="ARBA" id="ARBA00022692"/>
    </source>
</evidence>
<feature type="transmembrane region" description="Helical" evidence="7">
    <location>
        <begin position="14"/>
        <end position="32"/>
    </location>
</feature>
<feature type="transmembrane region" description="Helical" evidence="7">
    <location>
        <begin position="44"/>
        <end position="63"/>
    </location>
</feature>
<dbReference type="PANTHER" id="PTHR16119">
    <property type="entry name" value="TRANSMEMBRANE PROTEIN 144"/>
    <property type="match status" value="1"/>
</dbReference>
<feature type="transmembrane region" description="Helical" evidence="7">
    <location>
        <begin position="351"/>
        <end position="372"/>
    </location>
</feature>
<dbReference type="EMBL" id="CAICTM010001105">
    <property type="protein sequence ID" value="CAB9520495.1"/>
    <property type="molecule type" value="Genomic_DNA"/>
</dbReference>
<gene>
    <name evidence="8" type="ORF">SEMRO_1107_G242090.1</name>
</gene>
<evidence type="ECO:0000256" key="6">
    <source>
        <dbReference type="SAM" id="MobiDB-lite"/>
    </source>
</evidence>
<dbReference type="GO" id="GO:0016020">
    <property type="term" value="C:membrane"/>
    <property type="evidence" value="ECO:0007669"/>
    <property type="project" value="UniProtKB-SubCell"/>
</dbReference>
<evidence type="ECO:0000256" key="4">
    <source>
        <dbReference type="ARBA" id="ARBA00022989"/>
    </source>
</evidence>
<protein>
    <submittedName>
        <fullName evidence="8">Uncharacterized protein</fullName>
    </submittedName>
</protein>
<feature type="transmembrane region" description="Helical" evidence="7">
    <location>
        <begin position="126"/>
        <end position="148"/>
    </location>
</feature>
<dbReference type="GO" id="GO:0015144">
    <property type="term" value="F:carbohydrate transmembrane transporter activity"/>
    <property type="evidence" value="ECO:0007669"/>
    <property type="project" value="InterPro"/>
</dbReference>
<dbReference type="InterPro" id="IPR010651">
    <property type="entry name" value="Sugar_transport"/>
</dbReference>
<dbReference type="Proteomes" id="UP001153069">
    <property type="component" value="Unassembled WGS sequence"/>
</dbReference>
<keyword evidence="3 7" id="KW-0812">Transmembrane</keyword>
<dbReference type="Pfam" id="PF07857">
    <property type="entry name" value="TMEM144"/>
    <property type="match status" value="1"/>
</dbReference>
<keyword evidence="9" id="KW-1185">Reference proteome</keyword>
<feature type="region of interest" description="Disordered" evidence="6">
    <location>
        <begin position="198"/>
        <end position="221"/>
    </location>
</feature>
<dbReference type="AlphaFoldDB" id="A0A9N8HPV6"/>
<evidence type="ECO:0000313" key="9">
    <source>
        <dbReference type="Proteomes" id="UP001153069"/>
    </source>
</evidence>
<evidence type="ECO:0000256" key="5">
    <source>
        <dbReference type="ARBA" id="ARBA00023136"/>
    </source>
</evidence>
<feature type="transmembrane region" description="Helical" evidence="7">
    <location>
        <begin position="384"/>
        <end position="402"/>
    </location>
</feature>
<dbReference type="PANTHER" id="PTHR16119:SF17">
    <property type="entry name" value="TRANSMEMBRANE PROTEIN 144"/>
    <property type="match status" value="1"/>
</dbReference>
<sequence>MAESMLTGCADNCGWAAAILCVLAFGSFGVPVKTSVKVEVDPFILQSYKTMVCFVTSFLVIFLGEEIRWSNWGLASGIFWVPGACAGIYGIRNAGMAIAVGTWSSIIVLTSFIFGIVVFQEKVKNFYYTCYSFLILIVGLVGMAKYAAAPDDSEPKKLVQSPRPTAPTKSEEYSSPKPKTPVEKGVSNLQPMEIEPLLEEGKNPDQSTNGDFAEMDDDSSAKLTGSKDRIIFWGGRMALTRHQTGVIGAVINGAWGGLNLIPLHYARRDHGLSGAAFLVSFATGSLVVNTVLWILLIGYQWHQKKGNWEEVKQALPKFYFEHLWKAGLAAGLLYSLGNFSAMLAVEYLGQGVGFSFCQLQLLVSGLWGVFYFKEIRGQERIAKWFMSAAVAVLGIICLSYQHEGGSVHRRLLDMVMEQPQLLW</sequence>
<evidence type="ECO:0000256" key="1">
    <source>
        <dbReference type="ARBA" id="ARBA00004141"/>
    </source>
</evidence>
<dbReference type="InterPro" id="IPR012435">
    <property type="entry name" value="TMEM144"/>
</dbReference>
<reference evidence="8" key="1">
    <citation type="submission" date="2020-06" db="EMBL/GenBank/DDBJ databases">
        <authorList>
            <consortium name="Plant Systems Biology data submission"/>
        </authorList>
    </citation>
    <scope>NUCLEOTIDE SEQUENCE</scope>
    <source>
        <strain evidence="8">D6</strain>
    </source>
</reference>
<feature type="transmembrane region" description="Helical" evidence="7">
    <location>
        <begin position="322"/>
        <end position="345"/>
    </location>
</feature>
<feature type="region of interest" description="Disordered" evidence="6">
    <location>
        <begin position="153"/>
        <end position="186"/>
    </location>
</feature>
<comment type="similarity">
    <text evidence="2">Belongs to the TMEM144 family.</text>
</comment>